<dbReference type="SUPFAM" id="SSF63380">
    <property type="entry name" value="Riboflavin synthase domain-like"/>
    <property type="match status" value="1"/>
</dbReference>
<evidence type="ECO:0000256" key="2">
    <source>
        <dbReference type="ARBA" id="ARBA00006105"/>
    </source>
</evidence>
<proteinExistence type="inferred from homology"/>
<dbReference type="Proteomes" id="UP000266673">
    <property type="component" value="Unassembled WGS sequence"/>
</dbReference>
<dbReference type="Gene3D" id="2.40.30.10">
    <property type="entry name" value="Translation factors"/>
    <property type="match status" value="1"/>
</dbReference>
<reference evidence="9 10" key="1">
    <citation type="submission" date="2018-06" db="EMBL/GenBank/DDBJ databases">
        <title>Comparative genomics reveals the genomic features of Rhizophagus irregularis, R. cerebriforme, R. diaphanum and Gigaspora rosea, and their symbiotic lifestyle signature.</title>
        <authorList>
            <person name="Morin E."/>
            <person name="San Clemente H."/>
            <person name="Chen E.C.H."/>
            <person name="De La Providencia I."/>
            <person name="Hainaut M."/>
            <person name="Kuo A."/>
            <person name="Kohler A."/>
            <person name="Murat C."/>
            <person name="Tang N."/>
            <person name="Roy S."/>
            <person name="Loubradou J."/>
            <person name="Henrissat B."/>
            <person name="Grigoriev I.V."/>
            <person name="Corradi N."/>
            <person name="Roux C."/>
            <person name="Martin F.M."/>
        </authorList>
    </citation>
    <scope>NUCLEOTIDE SEQUENCE [LARGE SCALE GENOMIC DNA]</scope>
    <source>
        <strain evidence="9 10">DAOM 194757</strain>
    </source>
</reference>
<comment type="similarity">
    <text evidence="2">Belongs to the flavoprotein pyridine nucleotide cytochrome reductase family.</text>
</comment>
<dbReference type="Pfam" id="PF00175">
    <property type="entry name" value="NAD_binding_1"/>
    <property type="match status" value="1"/>
</dbReference>
<gene>
    <name evidence="9" type="ORF">C2G38_2081232</name>
</gene>
<dbReference type="InterPro" id="IPR008333">
    <property type="entry name" value="Cbr1-like_FAD-bd_dom"/>
</dbReference>
<feature type="binding site" evidence="6">
    <location>
        <position position="240"/>
    </location>
    <ligand>
        <name>FAD</name>
        <dbReference type="ChEBI" id="CHEBI:57692"/>
    </ligand>
</feature>
<keyword evidence="10" id="KW-1185">Reference proteome</keyword>
<evidence type="ECO:0000259" key="8">
    <source>
        <dbReference type="PROSITE" id="PS51384"/>
    </source>
</evidence>
<dbReference type="InterPro" id="IPR039261">
    <property type="entry name" value="FNR_nucleotide-bd"/>
</dbReference>
<dbReference type="PANTHER" id="PTHR19370">
    <property type="entry name" value="NADH-CYTOCHROME B5 REDUCTASE"/>
    <property type="match status" value="1"/>
</dbReference>
<sequence length="605" mass="68799">MMHAHINSEDYINLPEFTWDEINERVQCGAYLVVCDGLVVDMRNFYSVHPDITNDFYKSHSNKIIEDIDCSESLMIPKDTTSKNYSSVLAKHMEHLRGRQISQKKKSVAKFIDNINVRYYSKEPLAQHAHSRFAIQKIATMVIGKVNEKVCEKGLVIPGDGSTCQNIESKSVEIDTKNIKFHRYKLTSKKMVNANVKYPVMSFTFSKVHQDGKVYTGKFLPGHYIEVQSRVNNQIVIRSYTPLEGCLSKSFIIYVKIYPRGLFSQHLNEQLIGYEIQARGPFDVCDRNKSYLTSTMIEPLSPAQKKIIFSPTKLNTPYSRLIGSLPTVKTSLLNSDSPDGCWDELYMIAGGTGITPMLQLIKYHLEQSMKQKTDNNKYVTYKRMHLLFGNRKIEDVIDGELLEDIALSSRGQLTVTYCLSEPPPEWGGLRGRINKQIIKEWMNLMQSTLLLTPSKSQMNILQSHSIRHNINMQSQNSSPTLEPQSPFMQPQSEETLRFSPNLQYISETTLPLSIESKGSIIQSEQTYDNQKYEDYIIDMGHKLEPMFSAKNSKALAIDPNLANDEESYGLLQGKIIVSGPSGLLSTVEQALSEMGFNEQNLIILH</sequence>
<evidence type="ECO:0000313" key="9">
    <source>
        <dbReference type="EMBL" id="RIB20267.1"/>
    </source>
</evidence>
<dbReference type="SUPFAM" id="SSF52343">
    <property type="entry name" value="Ferredoxin reductase-like, C-terminal NADP-linked domain"/>
    <property type="match status" value="1"/>
</dbReference>
<evidence type="ECO:0000256" key="6">
    <source>
        <dbReference type="PIRSR" id="PIRSR601834-1"/>
    </source>
</evidence>
<accession>A0A397VG18</accession>
<dbReference type="CDD" id="cd06183">
    <property type="entry name" value="cyt_b5_reduct_like"/>
    <property type="match status" value="1"/>
</dbReference>
<dbReference type="STRING" id="44941.A0A397VG18"/>
<organism evidence="9 10">
    <name type="scientific">Gigaspora rosea</name>
    <dbReference type="NCBI Taxonomy" id="44941"/>
    <lineage>
        <taxon>Eukaryota</taxon>
        <taxon>Fungi</taxon>
        <taxon>Fungi incertae sedis</taxon>
        <taxon>Mucoromycota</taxon>
        <taxon>Glomeromycotina</taxon>
        <taxon>Glomeromycetes</taxon>
        <taxon>Diversisporales</taxon>
        <taxon>Gigasporaceae</taxon>
        <taxon>Gigaspora</taxon>
    </lineage>
</organism>
<dbReference type="InterPro" id="IPR001834">
    <property type="entry name" value="CBR-like"/>
</dbReference>
<dbReference type="PROSITE" id="PS51384">
    <property type="entry name" value="FAD_FR"/>
    <property type="match status" value="1"/>
</dbReference>
<protein>
    <recommendedName>
        <fullName evidence="8">FAD-binding FR-type domain-containing protein</fullName>
    </recommendedName>
</protein>
<dbReference type="InterPro" id="IPR017927">
    <property type="entry name" value="FAD-bd_FR_type"/>
</dbReference>
<feature type="domain" description="FAD-binding FR-type" evidence="8">
    <location>
        <begin position="179"/>
        <end position="288"/>
    </location>
</feature>
<name>A0A397VG18_9GLOM</name>
<keyword evidence="3 6" id="KW-0285">Flavoprotein</keyword>
<comment type="caution">
    <text evidence="9">The sequence shown here is derived from an EMBL/GenBank/DDBJ whole genome shotgun (WGS) entry which is preliminary data.</text>
</comment>
<keyword evidence="4 6" id="KW-0274">FAD</keyword>
<evidence type="ECO:0000313" key="10">
    <source>
        <dbReference type="Proteomes" id="UP000266673"/>
    </source>
</evidence>
<feature type="binding site" evidence="6">
    <location>
        <position position="238"/>
    </location>
    <ligand>
        <name>FAD</name>
        <dbReference type="ChEBI" id="CHEBI:57692"/>
    </ligand>
</feature>
<feature type="binding site" evidence="6">
    <location>
        <position position="256"/>
    </location>
    <ligand>
        <name>FAD</name>
        <dbReference type="ChEBI" id="CHEBI:57692"/>
    </ligand>
</feature>
<evidence type="ECO:0000256" key="4">
    <source>
        <dbReference type="ARBA" id="ARBA00022827"/>
    </source>
</evidence>
<evidence type="ECO:0000256" key="3">
    <source>
        <dbReference type="ARBA" id="ARBA00022630"/>
    </source>
</evidence>
<dbReference type="InterPro" id="IPR036400">
    <property type="entry name" value="Cyt_B5-like_heme/steroid_sf"/>
</dbReference>
<dbReference type="AlphaFoldDB" id="A0A397VG18"/>
<feature type="binding site" evidence="6">
    <location>
        <position position="264"/>
    </location>
    <ligand>
        <name>FAD</name>
        <dbReference type="ChEBI" id="CHEBI:57692"/>
    </ligand>
</feature>
<comment type="cofactor">
    <cofactor evidence="1 6">
        <name>FAD</name>
        <dbReference type="ChEBI" id="CHEBI:57692"/>
    </cofactor>
</comment>
<feature type="binding site" evidence="6">
    <location>
        <position position="355"/>
    </location>
    <ligand>
        <name>FAD</name>
        <dbReference type="ChEBI" id="CHEBI:57692"/>
    </ligand>
</feature>
<dbReference type="OrthoDB" id="823504at2759"/>
<dbReference type="EMBL" id="QKWP01000427">
    <property type="protein sequence ID" value="RIB20267.1"/>
    <property type="molecule type" value="Genomic_DNA"/>
</dbReference>
<dbReference type="Pfam" id="PF00970">
    <property type="entry name" value="FAD_binding_6"/>
    <property type="match status" value="1"/>
</dbReference>
<dbReference type="InterPro" id="IPR001433">
    <property type="entry name" value="OxRdtase_FAD/NAD-bd"/>
</dbReference>
<dbReference type="InterPro" id="IPR017938">
    <property type="entry name" value="Riboflavin_synthase-like_b-brl"/>
</dbReference>
<evidence type="ECO:0000256" key="7">
    <source>
        <dbReference type="SAM" id="MobiDB-lite"/>
    </source>
</evidence>
<evidence type="ECO:0000256" key="5">
    <source>
        <dbReference type="ARBA" id="ARBA00023002"/>
    </source>
</evidence>
<feature type="region of interest" description="Disordered" evidence="7">
    <location>
        <begin position="473"/>
        <end position="493"/>
    </location>
</feature>
<dbReference type="Gene3D" id="3.40.50.80">
    <property type="entry name" value="Nucleotide-binding domain of ferredoxin-NADP reductase (FNR) module"/>
    <property type="match status" value="1"/>
</dbReference>
<keyword evidence="5" id="KW-0560">Oxidoreductase</keyword>
<dbReference type="GO" id="GO:0016491">
    <property type="term" value="F:oxidoreductase activity"/>
    <property type="evidence" value="ECO:0007669"/>
    <property type="project" value="UniProtKB-KW"/>
</dbReference>
<dbReference type="SUPFAM" id="SSF55856">
    <property type="entry name" value="Cytochrome b5-like heme/steroid binding domain"/>
    <property type="match status" value="1"/>
</dbReference>
<evidence type="ECO:0000256" key="1">
    <source>
        <dbReference type="ARBA" id="ARBA00001974"/>
    </source>
</evidence>